<evidence type="ECO:0000313" key="3">
    <source>
        <dbReference type="Proteomes" id="UP000326396"/>
    </source>
</evidence>
<reference evidence="2 3" key="1">
    <citation type="submission" date="2019-05" db="EMBL/GenBank/DDBJ databases">
        <title>Mikania micrantha, genome provides insights into the molecular mechanism of rapid growth.</title>
        <authorList>
            <person name="Liu B."/>
        </authorList>
    </citation>
    <scope>NUCLEOTIDE SEQUENCE [LARGE SCALE GENOMIC DNA]</scope>
    <source>
        <strain evidence="2">NLD-2019</strain>
        <tissue evidence="2">Leaf</tissue>
    </source>
</reference>
<dbReference type="EMBL" id="SZYD01000008">
    <property type="protein sequence ID" value="KAD5508185.1"/>
    <property type="molecule type" value="Genomic_DNA"/>
</dbReference>
<keyword evidence="3" id="KW-1185">Reference proteome</keyword>
<proteinExistence type="predicted"/>
<evidence type="ECO:0000256" key="1">
    <source>
        <dbReference type="SAM" id="MobiDB-lite"/>
    </source>
</evidence>
<feature type="region of interest" description="Disordered" evidence="1">
    <location>
        <begin position="38"/>
        <end position="99"/>
    </location>
</feature>
<feature type="compositionally biased region" description="Low complexity" evidence="1">
    <location>
        <begin position="38"/>
        <end position="55"/>
    </location>
</feature>
<name>A0A5N6NY45_9ASTR</name>
<sequence>MSSPNQPNFYYDPMNPAQYLQYSPGTQQKFNLWEQSYQQDQQSYQQFDQQVFQQQSPFHDYRDHNQDDSDSSEHNKSVQVELKKEEEPVKPTGKKAIGKKAIGKKAPAKCWTDEEEVALARSWLTISENPDVGNAQKMDGFSISSIRLRSYPIPNVYPKRLTHI</sequence>
<dbReference type="AlphaFoldDB" id="A0A5N6NY45"/>
<dbReference type="Proteomes" id="UP000326396">
    <property type="component" value="Linkage Group LG16"/>
</dbReference>
<organism evidence="2 3">
    <name type="scientific">Mikania micrantha</name>
    <name type="common">bitter vine</name>
    <dbReference type="NCBI Taxonomy" id="192012"/>
    <lineage>
        <taxon>Eukaryota</taxon>
        <taxon>Viridiplantae</taxon>
        <taxon>Streptophyta</taxon>
        <taxon>Embryophyta</taxon>
        <taxon>Tracheophyta</taxon>
        <taxon>Spermatophyta</taxon>
        <taxon>Magnoliopsida</taxon>
        <taxon>eudicotyledons</taxon>
        <taxon>Gunneridae</taxon>
        <taxon>Pentapetalae</taxon>
        <taxon>asterids</taxon>
        <taxon>campanulids</taxon>
        <taxon>Asterales</taxon>
        <taxon>Asteraceae</taxon>
        <taxon>Asteroideae</taxon>
        <taxon>Heliantheae alliance</taxon>
        <taxon>Eupatorieae</taxon>
        <taxon>Mikania</taxon>
    </lineage>
</organism>
<gene>
    <name evidence="2" type="ORF">E3N88_15888</name>
</gene>
<dbReference type="OrthoDB" id="2507178at2759"/>
<accession>A0A5N6NY45</accession>
<comment type="caution">
    <text evidence="2">The sequence shown here is derived from an EMBL/GenBank/DDBJ whole genome shotgun (WGS) entry which is preliminary data.</text>
</comment>
<evidence type="ECO:0000313" key="2">
    <source>
        <dbReference type="EMBL" id="KAD5508185.1"/>
    </source>
</evidence>
<protein>
    <submittedName>
        <fullName evidence="2">Uncharacterized protein</fullName>
    </submittedName>
</protein>
<feature type="region of interest" description="Disordered" evidence="1">
    <location>
        <begin position="1"/>
        <end position="22"/>
    </location>
</feature>
<feature type="compositionally biased region" description="Basic and acidic residues" evidence="1">
    <location>
        <begin position="59"/>
        <end position="89"/>
    </location>
</feature>